<gene>
    <name evidence="12" type="ORF">KU39_2300</name>
</gene>
<comment type="cofactor">
    <cofactor evidence="1">
        <name>Fe(2+)</name>
        <dbReference type="ChEBI" id="CHEBI:29033"/>
    </cofactor>
</comment>
<evidence type="ECO:0000256" key="2">
    <source>
        <dbReference type="ARBA" id="ARBA00004767"/>
    </source>
</evidence>
<keyword evidence="12" id="KW-0223">Dioxygenase</keyword>
<dbReference type="AlphaFoldDB" id="A0A1L6TDI2"/>
<dbReference type="PANTHER" id="PTHR47990">
    <property type="entry name" value="2-OXOGLUTARATE (2OG) AND FE(II)-DEPENDENT OXYGENASE SUPERFAMILY PROTEIN-RELATED"/>
    <property type="match status" value="1"/>
</dbReference>
<evidence type="ECO:0000256" key="10">
    <source>
        <dbReference type="ARBA" id="ARBA00049359"/>
    </source>
</evidence>
<evidence type="ECO:0000256" key="7">
    <source>
        <dbReference type="ARBA" id="ARBA00031011"/>
    </source>
</evidence>
<accession>A0A1L6TDI2</accession>
<dbReference type="Gene3D" id="2.60.120.330">
    <property type="entry name" value="B-lactam Antibiotic, Isopenicillin N Synthase, Chain"/>
    <property type="match status" value="1"/>
</dbReference>
<dbReference type="PROSITE" id="PS51471">
    <property type="entry name" value="FE2OG_OXY"/>
    <property type="match status" value="1"/>
</dbReference>
<dbReference type="GO" id="GO:0046872">
    <property type="term" value="F:metal ion binding"/>
    <property type="evidence" value="ECO:0007669"/>
    <property type="project" value="UniProtKB-KW"/>
</dbReference>
<keyword evidence="11" id="KW-0408">Iron</keyword>
<dbReference type="SUPFAM" id="SSF51197">
    <property type="entry name" value="Clavaminate synthase-like"/>
    <property type="match status" value="1"/>
</dbReference>
<dbReference type="InterPro" id="IPR005123">
    <property type="entry name" value="Oxoglu/Fe-dep_dioxygenase_dom"/>
</dbReference>
<comment type="pathway">
    <text evidence="2">Alkene biosynthesis; ethylene biosynthesis via 2-oxoglutarate.</text>
</comment>
<evidence type="ECO:0000313" key="13">
    <source>
        <dbReference type="Proteomes" id="UP000029558"/>
    </source>
</evidence>
<evidence type="ECO:0000256" key="4">
    <source>
        <dbReference type="ARBA" id="ARBA00012531"/>
    </source>
</evidence>
<keyword evidence="6" id="KW-0266">Ethylene biosynthesis</keyword>
<dbReference type="GO" id="GO:0051213">
    <property type="term" value="F:dioxygenase activity"/>
    <property type="evidence" value="ECO:0007669"/>
    <property type="project" value="UniProtKB-KW"/>
</dbReference>
<evidence type="ECO:0000256" key="6">
    <source>
        <dbReference type="ARBA" id="ARBA00022666"/>
    </source>
</evidence>
<evidence type="ECO:0000256" key="11">
    <source>
        <dbReference type="RuleBase" id="RU003682"/>
    </source>
</evidence>
<dbReference type="GO" id="GO:0102276">
    <property type="term" value="F:2-oxoglutarate oxygenase/decarboxylase (ethylene-forming) activity"/>
    <property type="evidence" value="ECO:0007669"/>
    <property type="project" value="UniProtKB-EC"/>
</dbReference>
<dbReference type="Pfam" id="PF03171">
    <property type="entry name" value="2OG-FeII_Oxy"/>
    <property type="match status" value="1"/>
</dbReference>
<dbReference type="InterPro" id="IPR044861">
    <property type="entry name" value="IPNS-like_FE2OG_OXY"/>
</dbReference>
<dbReference type="GO" id="GO:0009693">
    <property type="term" value="P:ethylene biosynthetic process"/>
    <property type="evidence" value="ECO:0007669"/>
    <property type="project" value="UniProtKB-KW"/>
</dbReference>
<dbReference type="InterPro" id="IPR026992">
    <property type="entry name" value="DIOX_N"/>
</dbReference>
<comment type="similarity">
    <text evidence="11">Belongs to the iron/ascorbate-dependent oxidoreductase family.</text>
</comment>
<dbReference type="InterPro" id="IPR050231">
    <property type="entry name" value="Iron_ascorbate_oxido_reductase"/>
</dbReference>
<dbReference type="RefSeq" id="WP_017377982.1">
    <property type="nucleotide sequence ID" value="NZ_CP012508.1"/>
</dbReference>
<reference evidence="12 13" key="1">
    <citation type="journal article" date="2014" name="Genome Announc.">
        <title>Comparative Genome Analysis of Two Isolates of the Fish Pathogen Piscirickettsia salmonis from Different Hosts Reveals Major Differences in Virulence-Associated Secretion Systems.</title>
        <authorList>
            <person name="Bohle H."/>
            <person name="Henriquez P."/>
            <person name="Grothusen H."/>
            <person name="Navas E."/>
            <person name="Sandoval A."/>
            <person name="Bustamante F."/>
            <person name="Bustos P."/>
            <person name="Mancilla M."/>
        </authorList>
    </citation>
    <scope>NUCLEOTIDE SEQUENCE [LARGE SCALE GENOMIC DNA]</scope>
    <source>
        <strain evidence="13">B1-32597</strain>
    </source>
</reference>
<keyword evidence="11" id="KW-0479">Metal-binding</keyword>
<dbReference type="EMBL" id="CP012508">
    <property type="protein sequence ID" value="ALB23478.1"/>
    <property type="molecule type" value="Genomic_DNA"/>
</dbReference>
<comment type="catalytic activity">
    <reaction evidence="10">
        <text>L-arginine + 2-oxoglutarate + O2 = guanidine + L-glutamate 5-semialdehyde + succinate + CO2</text>
        <dbReference type="Rhea" id="RHEA:31535"/>
        <dbReference type="ChEBI" id="CHEBI:15379"/>
        <dbReference type="ChEBI" id="CHEBI:16526"/>
        <dbReference type="ChEBI" id="CHEBI:16810"/>
        <dbReference type="ChEBI" id="CHEBI:30031"/>
        <dbReference type="ChEBI" id="CHEBI:30087"/>
        <dbReference type="ChEBI" id="CHEBI:32682"/>
        <dbReference type="ChEBI" id="CHEBI:58066"/>
        <dbReference type="EC" id="1.14.20.7"/>
    </reaction>
</comment>
<keyword evidence="11 12" id="KW-0560">Oxidoreductase</keyword>
<dbReference type="InterPro" id="IPR027443">
    <property type="entry name" value="IPNS-like_sf"/>
</dbReference>
<comment type="catalytic activity">
    <reaction evidence="9">
        <text>2-oxoglutarate + O2 + 2 H(+) = ethene + 3 CO2 + H2O</text>
        <dbReference type="Rhea" id="RHEA:31523"/>
        <dbReference type="ChEBI" id="CHEBI:15377"/>
        <dbReference type="ChEBI" id="CHEBI:15378"/>
        <dbReference type="ChEBI" id="CHEBI:15379"/>
        <dbReference type="ChEBI" id="CHEBI:16526"/>
        <dbReference type="ChEBI" id="CHEBI:16810"/>
        <dbReference type="ChEBI" id="CHEBI:18153"/>
        <dbReference type="EC" id="1.13.12.19"/>
    </reaction>
</comment>
<sequence>MAQVRIVDCQLETAAQDFALSLRETGFAVVKNHGIPFELVRSVYGEWLAFFKTEAKYQYLFDRDKQDGYFPPEVSETAKGHTEKDIKEYYHIYSWGRYPAGLSNQAHELREKSTELAVTLLNWLEVETPAGIREKLSESFANMITDSDNILQRILHYPPMTGDEEPGAIRAAAHGDINLLTVLPSSNEPGLQVKPLGSDWIDVPCEPETIVINAGDMLEEATAGYYPSTLHRVINPTGVRSANSRLTAPLFLHPRSEVVLSERHTAKSYLDERLKELGVK</sequence>
<evidence type="ECO:0000256" key="3">
    <source>
        <dbReference type="ARBA" id="ARBA00012293"/>
    </source>
</evidence>
<evidence type="ECO:0000256" key="5">
    <source>
        <dbReference type="ARBA" id="ARBA00019045"/>
    </source>
</evidence>
<dbReference type="Pfam" id="PF14226">
    <property type="entry name" value="DIOX_N"/>
    <property type="match status" value="1"/>
</dbReference>
<dbReference type="EC" id="1.14.20.7" evidence="3"/>
<dbReference type="Proteomes" id="UP000029558">
    <property type="component" value="Chromosome"/>
</dbReference>
<protein>
    <recommendedName>
        <fullName evidence="5">2-oxoglutarate-dependent ethylene/succinate-forming enzyme</fullName>
        <ecNumber evidence="4">1.13.12.19</ecNumber>
        <ecNumber evidence="3">1.14.20.7</ecNumber>
    </recommendedName>
    <alternativeName>
        <fullName evidence="7">2-oxoglutarate dioxygenase (ethylene-forming)</fullName>
    </alternativeName>
    <alternativeName>
        <fullName evidence="8">2-oxoglutarate/L-arginine monooxygenase/decarboxylase (succinate-forming)</fullName>
    </alternativeName>
</protein>
<proteinExistence type="inferred from homology"/>
<dbReference type="EC" id="1.13.12.19" evidence="4"/>
<evidence type="ECO:0000313" key="12">
    <source>
        <dbReference type="EMBL" id="ALB23478.1"/>
    </source>
</evidence>
<organism evidence="12 13">
    <name type="scientific">Piscirickettsia salmonis</name>
    <dbReference type="NCBI Taxonomy" id="1238"/>
    <lineage>
        <taxon>Bacteria</taxon>
        <taxon>Pseudomonadati</taxon>
        <taxon>Pseudomonadota</taxon>
        <taxon>Gammaproteobacteria</taxon>
        <taxon>Thiotrichales</taxon>
        <taxon>Piscirickettsiaceae</taxon>
        <taxon>Piscirickettsia</taxon>
    </lineage>
</organism>
<dbReference type="OrthoDB" id="21825at2"/>
<name>A0A1L6TDI2_PISSA</name>
<evidence type="ECO:0000256" key="8">
    <source>
        <dbReference type="ARBA" id="ARBA00031282"/>
    </source>
</evidence>
<evidence type="ECO:0000256" key="1">
    <source>
        <dbReference type="ARBA" id="ARBA00001954"/>
    </source>
</evidence>
<evidence type="ECO:0000256" key="9">
    <source>
        <dbReference type="ARBA" id="ARBA00047725"/>
    </source>
</evidence>